<dbReference type="InterPro" id="IPR036061">
    <property type="entry name" value="CheW-like_dom_sf"/>
</dbReference>
<dbReference type="Gene3D" id="2.40.50.180">
    <property type="entry name" value="CheA-289, Domain 4"/>
    <property type="match status" value="1"/>
</dbReference>
<feature type="region of interest" description="Disordered" evidence="1">
    <location>
        <begin position="134"/>
        <end position="165"/>
    </location>
</feature>
<dbReference type="Pfam" id="PF01584">
    <property type="entry name" value="CheW"/>
    <property type="match status" value="1"/>
</dbReference>
<dbReference type="RefSeq" id="WP_238247817.1">
    <property type="nucleotide sequence ID" value="NZ_BPQX01000014.1"/>
</dbReference>
<dbReference type="SMART" id="SM00260">
    <property type="entry name" value="CheW"/>
    <property type="match status" value="1"/>
</dbReference>
<name>A0ABU0HKH5_9HYPH</name>
<evidence type="ECO:0000313" key="4">
    <source>
        <dbReference type="Proteomes" id="UP001236369"/>
    </source>
</evidence>
<organism evidence="3 4">
    <name type="scientific">Methylobacterium persicinum</name>
    <dbReference type="NCBI Taxonomy" id="374426"/>
    <lineage>
        <taxon>Bacteria</taxon>
        <taxon>Pseudomonadati</taxon>
        <taxon>Pseudomonadota</taxon>
        <taxon>Alphaproteobacteria</taxon>
        <taxon>Hyphomicrobiales</taxon>
        <taxon>Methylobacteriaceae</taxon>
        <taxon>Methylobacterium</taxon>
    </lineage>
</organism>
<sequence>MRDATPGDPTRDREIKAARTLALARRKDAAAEAVRPTHPYLVCACGGDRIGLPLGAVAQVLPGRPCTPVPGSGPALSGIVALSGRIVPVIGLARALGRPAAEGGGSEDHLVLLRGEPPVALSVDRALAIVRSAHQRNAPSPGEEAAPLGSGPASDYVPGADGSPDFTIIDPAQVLRRVMP</sequence>
<proteinExistence type="predicted"/>
<protein>
    <submittedName>
        <fullName evidence="3">Purine-binding chemotaxis protein CheW</fullName>
    </submittedName>
</protein>
<gene>
    <name evidence="3" type="ORF">QO016_002312</name>
</gene>
<comment type="caution">
    <text evidence="3">The sequence shown here is derived from an EMBL/GenBank/DDBJ whole genome shotgun (WGS) entry which is preliminary data.</text>
</comment>
<dbReference type="PROSITE" id="PS50851">
    <property type="entry name" value="CHEW"/>
    <property type="match status" value="1"/>
</dbReference>
<accession>A0ABU0HKH5</accession>
<dbReference type="Gene3D" id="2.30.30.40">
    <property type="entry name" value="SH3 Domains"/>
    <property type="match status" value="1"/>
</dbReference>
<feature type="domain" description="CheW-like" evidence="2">
    <location>
        <begin position="37"/>
        <end position="180"/>
    </location>
</feature>
<dbReference type="Proteomes" id="UP001236369">
    <property type="component" value="Unassembled WGS sequence"/>
</dbReference>
<dbReference type="SUPFAM" id="SSF50341">
    <property type="entry name" value="CheW-like"/>
    <property type="match status" value="1"/>
</dbReference>
<keyword evidence="4" id="KW-1185">Reference proteome</keyword>
<reference evidence="3 4" key="1">
    <citation type="submission" date="2023-07" db="EMBL/GenBank/DDBJ databases">
        <title>Genomic Encyclopedia of Type Strains, Phase IV (KMG-IV): sequencing the most valuable type-strain genomes for metagenomic binning, comparative biology and taxonomic classification.</title>
        <authorList>
            <person name="Goeker M."/>
        </authorList>
    </citation>
    <scope>NUCLEOTIDE SEQUENCE [LARGE SCALE GENOMIC DNA]</scope>
    <source>
        <strain evidence="3 4">DSM 19562</strain>
    </source>
</reference>
<dbReference type="InterPro" id="IPR002545">
    <property type="entry name" value="CheW-lke_dom"/>
</dbReference>
<dbReference type="EMBL" id="JAUSVV010000004">
    <property type="protein sequence ID" value="MDQ0442815.1"/>
    <property type="molecule type" value="Genomic_DNA"/>
</dbReference>
<evidence type="ECO:0000259" key="2">
    <source>
        <dbReference type="PROSITE" id="PS50851"/>
    </source>
</evidence>
<evidence type="ECO:0000313" key="3">
    <source>
        <dbReference type="EMBL" id="MDQ0442815.1"/>
    </source>
</evidence>
<evidence type="ECO:0000256" key="1">
    <source>
        <dbReference type="SAM" id="MobiDB-lite"/>
    </source>
</evidence>